<proteinExistence type="predicted"/>
<feature type="compositionally biased region" description="Low complexity" evidence="1">
    <location>
        <begin position="59"/>
        <end position="71"/>
    </location>
</feature>
<dbReference type="AlphaFoldDB" id="A0A0E0A2J7"/>
<evidence type="ECO:0000256" key="1">
    <source>
        <dbReference type="SAM" id="MobiDB-lite"/>
    </source>
</evidence>
<dbReference type="Proteomes" id="UP000026961">
    <property type="component" value="Chromosome 5"/>
</dbReference>
<feature type="compositionally biased region" description="Polar residues" evidence="1">
    <location>
        <begin position="43"/>
        <end position="53"/>
    </location>
</feature>
<reference evidence="2" key="2">
    <citation type="submission" date="2018-05" db="EMBL/GenBank/DDBJ databases">
        <title>OgluRS3 (Oryza glumaepatula Reference Sequence Version 3).</title>
        <authorList>
            <person name="Zhang J."/>
            <person name="Kudrna D."/>
            <person name="Lee S."/>
            <person name="Talag J."/>
            <person name="Welchert J."/>
            <person name="Wing R.A."/>
        </authorList>
    </citation>
    <scope>NUCLEOTIDE SEQUENCE [LARGE SCALE GENOMIC DNA]</scope>
</reference>
<dbReference type="Gramene" id="OGLUM05G26770.1">
    <property type="protein sequence ID" value="OGLUM05G26770.1"/>
    <property type="gene ID" value="OGLUM05G26770"/>
</dbReference>
<evidence type="ECO:0000313" key="3">
    <source>
        <dbReference type="Proteomes" id="UP000026961"/>
    </source>
</evidence>
<feature type="compositionally biased region" description="Low complexity" evidence="1">
    <location>
        <begin position="23"/>
        <end position="39"/>
    </location>
</feature>
<sequence length="274" mass="29609">MPALGTTPRRTLAACRARLLRQQQNSSSSQVSAAAFQAAKQRPTPSSQASSTEFHAEMQRSSPSSRSQGSVSVLLQAAMQRPCPSSQVQAPALLQAAMQPPSSSSQASASAGRPHVDHRLLDLGPTALCAPHCRLAVVSVCLILNLPTPATESMEGHAPWETLNPLSHEAPGIDFSTAYSVSDEEFLHRSNFAVRTLVDWLVMMALGHGGAGPGRKKSIGAVIEKFRIQIHENRSSELRDQGRFRTHISSMVLRDWYEWLSEGSMLAAAKHPAE</sequence>
<dbReference type="EnsemblPlants" id="OGLUM05G26770.1">
    <property type="protein sequence ID" value="OGLUM05G26770.1"/>
    <property type="gene ID" value="OGLUM05G26770"/>
</dbReference>
<reference evidence="2" key="1">
    <citation type="submission" date="2015-04" db="UniProtKB">
        <authorList>
            <consortium name="EnsemblPlants"/>
        </authorList>
    </citation>
    <scope>IDENTIFICATION</scope>
</reference>
<organism evidence="2">
    <name type="scientific">Oryza glumipatula</name>
    <dbReference type="NCBI Taxonomy" id="40148"/>
    <lineage>
        <taxon>Eukaryota</taxon>
        <taxon>Viridiplantae</taxon>
        <taxon>Streptophyta</taxon>
        <taxon>Embryophyta</taxon>
        <taxon>Tracheophyta</taxon>
        <taxon>Spermatophyta</taxon>
        <taxon>Magnoliopsida</taxon>
        <taxon>Liliopsida</taxon>
        <taxon>Poales</taxon>
        <taxon>Poaceae</taxon>
        <taxon>BOP clade</taxon>
        <taxon>Oryzoideae</taxon>
        <taxon>Oryzeae</taxon>
        <taxon>Oryzinae</taxon>
        <taxon>Oryza</taxon>
    </lineage>
</organism>
<dbReference type="HOGENOM" id="CLU_1016976_0_0_1"/>
<evidence type="ECO:0000313" key="2">
    <source>
        <dbReference type="EnsemblPlants" id="OGLUM05G26770.1"/>
    </source>
</evidence>
<protein>
    <submittedName>
        <fullName evidence="2">Uncharacterized protein</fullName>
    </submittedName>
</protein>
<accession>A0A0E0A2J7</accession>
<name>A0A0E0A2J7_9ORYZ</name>
<feature type="region of interest" description="Disordered" evidence="1">
    <location>
        <begin position="23"/>
        <end position="71"/>
    </location>
</feature>
<keyword evidence="3" id="KW-1185">Reference proteome</keyword>